<dbReference type="SUPFAM" id="SSF51735">
    <property type="entry name" value="NAD(P)-binding Rossmann-fold domains"/>
    <property type="match status" value="1"/>
</dbReference>
<feature type="domain" description="Pyrroline-5-carboxylate reductase dimerisation" evidence="9">
    <location>
        <begin position="153"/>
        <end position="255"/>
    </location>
</feature>
<dbReference type="InterPro" id="IPR000304">
    <property type="entry name" value="Pyrroline-COOH_reductase"/>
</dbReference>
<comment type="function">
    <text evidence="4">Catalyzes the reduction of 1-pyrroline-5-carboxylate (PCA) to L-proline.</text>
</comment>
<dbReference type="NCBIfam" id="TIGR00112">
    <property type="entry name" value="proC"/>
    <property type="match status" value="1"/>
</dbReference>
<name>A0A0M0BSJ9_9ARCH</name>
<organism evidence="10 11">
    <name type="scientific">miscellaneous Crenarchaeota group-15 archaeon DG-45</name>
    <dbReference type="NCBI Taxonomy" id="1685127"/>
    <lineage>
        <taxon>Archaea</taxon>
        <taxon>Candidatus Bathyarchaeota</taxon>
        <taxon>MCG-15</taxon>
    </lineage>
</organism>
<accession>A0A0M0BSJ9</accession>
<comment type="similarity">
    <text evidence="1 4 7">Belongs to the pyrroline-5-carboxylate reductase family.</text>
</comment>
<dbReference type="Proteomes" id="UP000037210">
    <property type="component" value="Unassembled WGS sequence"/>
</dbReference>
<feature type="binding site" evidence="6">
    <location>
        <position position="50"/>
    </location>
    <ligand>
        <name>NADPH</name>
        <dbReference type="ChEBI" id="CHEBI:57783"/>
    </ligand>
</feature>
<keyword evidence="4 7" id="KW-0028">Amino-acid biosynthesis</keyword>
<evidence type="ECO:0000256" key="5">
    <source>
        <dbReference type="NCBIfam" id="TIGR00112"/>
    </source>
</evidence>
<dbReference type="InterPro" id="IPR008927">
    <property type="entry name" value="6-PGluconate_DH-like_C_sf"/>
</dbReference>
<dbReference type="InterPro" id="IPR028939">
    <property type="entry name" value="P5C_Rdtase_cat_N"/>
</dbReference>
<dbReference type="PIRSF" id="PIRSF000193">
    <property type="entry name" value="Pyrrol-5-carb_rd"/>
    <property type="match status" value="1"/>
</dbReference>
<dbReference type="EC" id="1.5.1.2" evidence="4 5"/>
<keyword evidence="4 7" id="KW-0641">Proline biosynthesis</keyword>
<dbReference type="SUPFAM" id="SSF48179">
    <property type="entry name" value="6-phosphogluconate dehydrogenase C-terminal domain-like"/>
    <property type="match status" value="1"/>
</dbReference>
<gene>
    <name evidence="4" type="primary">proC</name>
    <name evidence="10" type="ORF">AC482_00860</name>
</gene>
<dbReference type="GO" id="GO:0055129">
    <property type="term" value="P:L-proline biosynthetic process"/>
    <property type="evidence" value="ECO:0007669"/>
    <property type="project" value="UniProtKB-UniRule"/>
</dbReference>
<evidence type="ECO:0000313" key="11">
    <source>
        <dbReference type="Proteomes" id="UP000037210"/>
    </source>
</evidence>
<evidence type="ECO:0000259" key="9">
    <source>
        <dbReference type="Pfam" id="PF14748"/>
    </source>
</evidence>
<evidence type="ECO:0000256" key="4">
    <source>
        <dbReference type="HAMAP-Rule" id="MF_01925"/>
    </source>
</evidence>
<evidence type="ECO:0000313" key="10">
    <source>
        <dbReference type="EMBL" id="KON31419.1"/>
    </source>
</evidence>
<dbReference type="PANTHER" id="PTHR11645:SF0">
    <property type="entry name" value="PYRROLINE-5-CARBOXYLATE REDUCTASE 3"/>
    <property type="match status" value="1"/>
</dbReference>
<evidence type="ECO:0000256" key="1">
    <source>
        <dbReference type="ARBA" id="ARBA00005525"/>
    </source>
</evidence>
<keyword evidence="4" id="KW-0963">Cytoplasm</keyword>
<evidence type="ECO:0000256" key="7">
    <source>
        <dbReference type="RuleBase" id="RU003903"/>
    </source>
</evidence>
<dbReference type="UniPathway" id="UPA00098">
    <property type="reaction ID" value="UER00361"/>
</dbReference>
<dbReference type="InterPro" id="IPR029036">
    <property type="entry name" value="P5CR_dimer"/>
</dbReference>
<feature type="domain" description="Pyrroline-5-carboxylate reductase catalytic N-terminal" evidence="8">
    <location>
        <begin position="2"/>
        <end position="90"/>
    </location>
</feature>
<dbReference type="EMBL" id="LFWZ01000005">
    <property type="protein sequence ID" value="KON31419.1"/>
    <property type="molecule type" value="Genomic_DNA"/>
</dbReference>
<dbReference type="FunFam" id="1.10.3730.10:FF:000001">
    <property type="entry name" value="Pyrroline-5-carboxylate reductase"/>
    <property type="match status" value="1"/>
</dbReference>
<dbReference type="Pfam" id="PF14748">
    <property type="entry name" value="P5CR_dimer"/>
    <property type="match status" value="1"/>
</dbReference>
<dbReference type="GO" id="GO:0004735">
    <property type="term" value="F:pyrroline-5-carboxylate reductase activity"/>
    <property type="evidence" value="ECO:0007669"/>
    <property type="project" value="UniProtKB-UniRule"/>
</dbReference>
<keyword evidence="2 4" id="KW-0521">NADP</keyword>
<evidence type="ECO:0000256" key="6">
    <source>
        <dbReference type="PIRSR" id="PIRSR000193-1"/>
    </source>
</evidence>
<dbReference type="PROSITE" id="PS00521">
    <property type="entry name" value="P5CR"/>
    <property type="match status" value="1"/>
</dbReference>
<comment type="subcellular location">
    <subcellularLocation>
        <location evidence="4">Cytoplasm</location>
    </subcellularLocation>
</comment>
<dbReference type="Gene3D" id="1.10.3730.10">
    <property type="entry name" value="ProC C-terminal domain-like"/>
    <property type="match status" value="1"/>
</dbReference>
<dbReference type="PANTHER" id="PTHR11645">
    <property type="entry name" value="PYRROLINE-5-CARBOXYLATE REDUCTASE"/>
    <property type="match status" value="1"/>
</dbReference>
<protein>
    <recommendedName>
        <fullName evidence="4 5">Pyrroline-5-carboxylate reductase</fullName>
        <shortName evidence="4">P5C reductase</shortName>
        <shortName evidence="4">P5CR</shortName>
        <ecNumber evidence="4 5">1.5.1.2</ecNumber>
    </recommendedName>
    <alternativeName>
        <fullName evidence="4">PCA reductase</fullName>
    </alternativeName>
</protein>
<sequence>MAVIGAGVIGGAIVRRILSGGVVGRVVATRRRTERLKGLEELGAEVADDNAYAAREADLVFICVKPGDVGGVVEEIRDAIAGKLVVSTAAIVPLRFYRSLAPETRFVRTMPNVAALVGESFTAFCCDDAVTDRDRRAVRELLATLGPCEEVEEGYMDAITGLSGSAPAYVAIVIESMMYAGLKVGLPRELSLYSSAQAVLGAAKLMLEGGLSASTIKEMVTTPGGTTIEGIYQLEDGKIRTALMRAVEAATEKCASIGHNWDNVQNPP</sequence>
<dbReference type="Pfam" id="PF03807">
    <property type="entry name" value="F420_oxidored"/>
    <property type="match status" value="1"/>
</dbReference>
<comment type="catalytic activity">
    <reaction evidence="4">
        <text>L-proline + NAD(+) = (S)-1-pyrroline-5-carboxylate + NADH + 2 H(+)</text>
        <dbReference type="Rhea" id="RHEA:14105"/>
        <dbReference type="ChEBI" id="CHEBI:15378"/>
        <dbReference type="ChEBI" id="CHEBI:17388"/>
        <dbReference type="ChEBI" id="CHEBI:57540"/>
        <dbReference type="ChEBI" id="CHEBI:57945"/>
        <dbReference type="ChEBI" id="CHEBI:60039"/>
        <dbReference type="EC" id="1.5.1.2"/>
    </reaction>
</comment>
<dbReference type="InterPro" id="IPR053790">
    <property type="entry name" value="P5CR-like_CS"/>
</dbReference>
<proteinExistence type="inferred from homology"/>
<dbReference type="PATRIC" id="fig|1685127.3.peg.149"/>
<dbReference type="InterPro" id="IPR036291">
    <property type="entry name" value="NAD(P)-bd_dom_sf"/>
</dbReference>
<dbReference type="GO" id="GO:0005737">
    <property type="term" value="C:cytoplasm"/>
    <property type="evidence" value="ECO:0007669"/>
    <property type="project" value="UniProtKB-SubCell"/>
</dbReference>
<evidence type="ECO:0000256" key="2">
    <source>
        <dbReference type="ARBA" id="ARBA00022857"/>
    </source>
</evidence>
<keyword evidence="3 4" id="KW-0560">Oxidoreductase</keyword>
<dbReference type="AlphaFoldDB" id="A0A0M0BSJ9"/>
<evidence type="ECO:0000259" key="8">
    <source>
        <dbReference type="Pfam" id="PF03807"/>
    </source>
</evidence>
<comment type="pathway">
    <text evidence="4 7">Amino-acid biosynthesis; L-proline biosynthesis; L-proline from L-glutamate 5-semialdehyde: step 1/1.</text>
</comment>
<reference evidence="10 11" key="1">
    <citation type="submission" date="2015-06" db="EMBL/GenBank/DDBJ databases">
        <title>New insights into the roles of widespread benthic archaea in carbon and nitrogen cycling.</title>
        <authorList>
            <person name="Lazar C.S."/>
            <person name="Baker B.J."/>
            <person name="Seitz K.W."/>
            <person name="Hyde A.S."/>
            <person name="Dick G.J."/>
            <person name="Hinrichs K.-U."/>
            <person name="Teske A.P."/>
        </authorList>
    </citation>
    <scope>NUCLEOTIDE SEQUENCE [LARGE SCALE GENOMIC DNA]</scope>
    <source>
        <strain evidence="10">DG-45</strain>
    </source>
</reference>
<dbReference type="HAMAP" id="MF_01925">
    <property type="entry name" value="P5C_reductase"/>
    <property type="match status" value="1"/>
</dbReference>
<comment type="catalytic activity">
    <reaction evidence="4 7">
        <text>L-proline + NADP(+) = (S)-1-pyrroline-5-carboxylate + NADPH + 2 H(+)</text>
        <dbReference type="Rhea" id="RHEA:14109"/>
        <dbReference type="ChEBI" id="CHEBI:15378"/>
        <dbReference type="ChEBI" id="CHEBI:17388"/>
        <dbReference type="ChEBI" id="CHEBI:57783"/>
        <dbReference type="ChEBI" id="CHEBI:58349"/>
        <dbReference type="ChEBI" id="CHEBI:60039"/>
        <dbReference type="EC" id="1.5.1.2"/>
    </reaction>
</comment>
<comment type="caution">
    <text evidence="10">The sequence shown here is derived from an EMBL/GenBank/DDBJ whole genome shotgun (WGS) entry which is preliminary data.</text>
</comment>
<evidence type="ECO:0000256" key="3">
    <source>
        <dbReference type="ARBA" id="ARBA00023002"/>
    </source>
</evidence>
<dbReference type="Gene3D" id="3.40.50.720">
    <property type="entry name" value="NAD(P)-binding Rossmann-like Domain"/>
    <property type="match status" value="1"/>
</dbReference>